<dbReference type="PIRSF" id="PIRSF001365">
    <property type="entry name" value="DHDPS"/>
    <property type="match status" value="1"/>
</dbReference>
<accession>A0A543GGX5</accession>
<evidence type="ECO:0000256" key="3">
    <source>
        <dbReference type="PIRNR" id="PIRNR001365"/>
    </source>
</evidence>
<feature type="binding site" evidence="4">
    <location>
        <position position="209"/>
    </location>
    <ligand>
        <name>pyruvate</name>
        <dbReference type="ChEBI" id="CHEBI:15361"/>
    </ligand>
</feature>
<evidence type="ECO:0000256" key="4">
    <source>
        <dbReference type="PIRSR" id="PIRSR001365-2"/>
    </source>
</evidence>
<proteinExistence type="inferred from homology"/>
<organism evidence="5 6">
    <name type="scientific">Pseudonocardia cypriaca</name>
    <dbReference type="NCBI Taxonomy" id="882449"/>
    <lineage>
        <taxon>Bacteria</taxon>
        <taxon>Bacillati</taxon>
        <taxon>Actinomycetota</taxon>
        <taxon>Actinomycetes</taxon>
        <taxon>Pseudonocardiales</taxon>
        <taxon>Pseudonocardiaceae</taxon>
        <taxon>Pseudonocardia</taxon>
    </lineage>
</organism>
<evidence type="ECO:0000256" key="2">
    <source>
        <dbReference type="ARBA" id="ARBA00023239"/>
    </source>
</evidence>
<sequence length="302" mass="30873">MTFEKLAPGVWGVLATPLTPDGSAVDTDSLAGQVEHYVRIGATGLTVLGVFGEAARLTPDERRTVVRTAAKAAGELPMVIGLSALDAEAACAEAENVLDVLDRAPAGLMVQVGSPDPDAVAAQVNSVAERTGQGIVVQDYPVVSGVSIATDDLVAAVRQIPAAVAVKSESSPSPPAVATLVAGLDVPVFGGLGGTGLLDELAVGSAGAMTGFSVPEGLIACVGAFRDGGFSAAREVWRDYLPLVNFEFQSGIALSLRKHSFVHRGLIAAPAVRPPAPPAPEPLLPVLLEHLRHTPHALRVAS</sequence>
<keyword evidence="6" id="KW-1185">Reference proteome</keyword>
<dbReference type="InterPro" id="IPR013785">
    <property type="entry name" value="Aldolase_TIM"/>
</dbReference>
<evidence type="ECO:0000313" key="5">
    <source>
        <dbReference type="EMBL" id="TQM45330.1"/>
    </source>
</evidence>
<keyword evidence="2 3" id="KW-0456">Lyase</keyword>
<dbReference type="RefSeq" id="WP_211361891.1">
    <property type="nucleotide sequence ID" value="NZ_VFPH01000001.1"/>
</dbReference>
<reference evidence="5 6" key="1">
    <citation type="submission" date="2019-06" db="EMBL/GenBank/DDBJ databases">
        <title>Sequencing the genomes of 1000 actinobacteria strains.</title>
        <authorList>
            <person name="Klenk H.-P."/>
        </authorList>
    </citation>
    <scope>NUCLEOTIDE SEQUENCE [LARGE SCALE GENOMIC DNA]</scope>
    <source>
        <strain evidence="5 6">DSM 45511</strain>
    </source>
</reference>
<name>A0A543GGX5_9PSEU</name>
<protein>
    <submittedName>
        <fullName evidence="5">4-hydroxy-tetrahydrodipicolinate synthase</fullName>
    </submittedName>
</protein>
<dbReference type="PANTHER" id="PTHR12128">
    <property type="entry name" value="DIHYDRODIPICOLINATE SYNTHASE"/>
    <property type="match status" value="1"/>
</dbReference>
<dbReference type="InterPro" id="IPR002220">
    <property type="entry name" value="DapA-like"/>
</dbReference>
<dbReference type="GO" id="GO:0005829">
    <property type="term" value="C:cytosol"/>
    <property type="evidence" value="ECO:0007669"/>
    <property type="project" value="TreeGrafter"/>
</dbReference>
<dbReference type="SUPFAM" id="SSF51569">
    <property type="entry name" value="Aldolase"/>
    <property type="match status" value="1"/>
</dbReference>
<gene>
    <name evidence="5" type="ORF">FB388_2730</name>
</gene>
<comment type="caution">
    <text evidence="5">The sequence shown here is derived from an EMBL/GenBank/DDBJ whole genome shotgun (WGS) entry which is preliminary data.</text>
</comment>
<dbReference type="SMART" id="SM01130">
    <property type="entry name" value="DHDPS"/>
    <property type="match status" value="1"/>
</dbReference>
<dbReference type="Gene3D" id="3.20.20.70">
    <property type="entry name" value="Aldolase class I"/>
    <property type="match status" value="1"/>
</dbReference>
<evidence type="ECO:0000256" key="1">
    <source>
        <dbReference type="ARBA" id="ARBA00007592"/>
    </source>
</evidence>
<dbReference type="Pfam" id="PF00701">
    <property type="entry name" value="DHDPS"/>
    <property type="match status" value="1"/>
</dbReference>
<dbReference type="PANTHER" id="PTHR12128:SF66">
    <property type="entry name" value="4-HYDROXY-2-OXOGLUTARATE ALDOLASE, MITOCHONDRIAL"/>
    <property type="match status" value="1"/>
</dbReference>
<dbReference type="CDD" id="cd00408">
    <property type="entry name" value="DHDPS-like"/>
    <property type="match status" value="1"/>
</dbReference>
<dbReference type="EMBL" id="VFPH01000001">
    <property type="protein sequence ID" value="TQM45330.1"/>
    <property type="molecule type" value="Genomic_DNA"/>
</dbReference>
<dbReference type="GO" id="GO:0008840">
    <property type="term" value="F:4-hydroxy-tetrahydrodipicolinate synthase activity"/>
    <property type="evidence" value="ECO:0007669"/>
    <property type="project" value="TreeGrafter"/>
</dbReference>
<dbReference type="Proteomes" id="UP000319818">
    <property type="component" value="Unassembled WGS sequence"/>
</dbReference>
<comment type="similarity">
    <text evidence="1 3">Belongs to the DapA family.</text>
</comment>
<dbReference type="AlphaFoldDB" id="A0A543GGX5"/>
<evidence type="ECO:0000313" key="6">
    <source>
        <dbReference type="Proteomes" id="UP000319818"/>
    </source>
</evidence>